<protein>
    <submittedName>
        <fullName evidence="1">Uncharacterized protein</fullName>
    </submittedName>
</protein>
<dbReference type="EMBL" id="JADQCH020000001">
    <property type="protein sequence ID" value="MEY2344338.1"/>
    <property type="molecule type" value="Genomic_DNA"/>
</dbReference>
<accession>A0ABD5LSK7</accession>
<comment type="caution">
    <text evidence="1">The sequence shown here is derived from an EMBL/GenBank/DDBJ whole genome shotgun (WGS) entry which is preliminary data.</text>
</comment>
<gene>
    <name evidence="1" type="ORF">I3679_010255</name>
</gene>
<proteinExistence type="predicted"/>
<sequence length="141" mass="15837">MSNTSLKDRVRAIDWSSSYTAYGPANDVPELLLQLTSDDHNEAKIASHKLWCGLCHQHVSMAPAGYLALPFLLEILDSVDDSIKSEVLDDILWGLPSVVLKLVLMFLSILNQSENALSPNYLDLPYYLNIAMSQYHFILLK</sequence>
<evidence type="ECO:0000313" key="1">
    <source>
        <dbReference type="EMBL" id="MEY2344338.1"/>
    </source>
</evidence>
<organism evidence="1">
    <name type="scientific">Proteus mirabilis</name>
    <dbReference type="NCBI Taxonomy" id="584"/>
    <lineage>
        <taxon>Bacteria</taxon>
        <taxon>Pseudomonadati</taxon>
        <taxon>Pseudomonadota</taxon>
        <taxon>Gammaproteobacteria</taxon>
        <taxon>Enterobacterales</taxon>
        <taxon>Morganellaceae</taxon>
        <taxon>Proteus</taxon>
    </lineage>
</organism>
<name>A0ABD5LSK7_PROMI</name>
<dbReference type="AlphaFoldDB" id="A0ABD5LSK7"/>
<reference evidence="1" key="1">
    <citation type="submission" date="2021-05" db="EMBL/GenBank/DDBJ databases">
        <title>First report of NDM-5 and VEB-6 producing Proteus mirabilis isolated from blood of a sepsis patient in Kolkata, India.</title>
        <authorList>
            <person name="Halder G."/>
            <person name="Chaudhuri B."/>
            <person name="Dutta S."/>
        </authorList>
    </citation>
    <scope>NUCLEOTIDE SEQUENCE [LARGE SCALE GENOMIC DNA]</scope>
    <source>
        <strain evidence="1">7049</strain>
    </source>
</reference>